<dbReference type="InterPro" id="IPR036249">
    <property type="entry name" value="Thioredoxin-like_sf"/>
</dbReference>
<comment type="similarity">
    <text evidence="1">Belongs to the GST superfamily.</text>
</comment>
<dbReference type="Pfam" id="PF13409">
    <property type="entry name" value="GST_N_2"/>
    <property type="match status" value="1"/>
</dbReference>
<dbReference type="SUPFAM" id="SSF52833">
    <property type="entry name" value="Thioredoxin-like"/>
    <property type="match status" value="1"/>
</dbReference>
<dbReference type="OrthoDB" id="2309723at2759"/>
<dbReference type="GO" id="GO:0016740">
    <property type="term" value="F:transferase activity"/>
    <property type="evidence" value="ECO:0007669"/>
    <property type="project" value="UniProtKB-KW"/>
</dbReference>
<dbReference type="PROSITE" id="PS50404">
    <property type="entry name" value="GST_NTER"/>
    <property type="match status" value="1"/>
</dbReference>
<evidence type="ECO:0000313" key="4">
    <source>
        <dbReference type="EMBL" id="EIT83227.1"/>
    </source>
</evidence>
<organism evidence="4 5">
    <name type="scientific">Aspergillus oryzae (strain 3.042)</name>
    <name type="common">Yellow koji mold</name>
    <dbReference type="NCBI Taxonomy" id="1160506"/>
    <lineage>
        <taxon>Eukaryota</taxon>
        <taxon>Fungi</taxon>
        <taxon>Dikarya</taxon>
        <taxon>Ascomycota</taxon>
        <taxon>Pezizomycotina</taxon>
        <taxon>Eurotiomycetes</taxon>
        <taxon>Eurotiomycetidae</taxon>
        <taxon>Eurotiales</taxon>
        <taxon>Aspergillaceae</taxon>
        <taxon>Aspergillus</taxon>
        <taxon>Aspergillus subgen. Circumdati</taxon>
    </lineage>
</organism>
<proteinExistence type="inferred from homology"/>
<dbReference type="PANTHER" id="PTHR44051">
    <property type="entry name" value="GLUTATHIONE S-TRANSFERASE-RELATED"/>
    <property type="match status" value="1"/>
</dbReference>
<evidence type="ECO:0000256" key="1">
    <source>
        <dbReference type="ARBA" id="ARBA00007409"/>
    </source>
</evidence>
<dbReference type="PANTHER" id="PTHR44051:SF8">
    <property type="entry name" value="GLUTATHIONE S-TRANSFERASE GSTA"/>
    <property type="match status" value="1"/>
</dbReference>
<dbReference type="EMBL" id="AKHY01000025">
    <property type="protein sequence ID" value="EIT83227.1"/>
    <property type="molecule type" value="Genomic_DNA"/>
</dbReference>
<dbReference type="InterPro" id="IPR036282">
    <property type="entry name" value="Glutathione-S-Trfase_C_sf"/>
</dbReference>
<sequence length="184" mass="20951">MVHFGVSRKSRPWACPKSVKPGPGPQKRVVWLCEELAIDYELKTYKRAPLLAPPEYKALHPQGTAPIIQDGDLTLAESGACIEYICHNFQMTLTNSRFKKAFAALNERLRGNQWLAGSNFTVADVMVVFVLTTVRYWVPYSLEEYENVVKYLKRVSEREGYQKAMKKCEPELELALGVEPPTKE</sequence>
<keyword evidence="4" id="KW-0808">Transferase</keyword>
<name>I8ACK0_ASPO3</name>
<dbReference type="Pfam" id="PF00043">
    <property type="entry name" value="GST_C"/>
    <property type="match status" value="1"/>
</dbReference>
<dbReference type="SUPFAM" id="SSF47616">
    <property type="entry name" value="GST C-terminal domain-like"/>
    <property type="match status" value="1"/>
</dbReference>
<dbReference type="InterPro" id="IPR010987">
    <property type="entry name" value="Glutathione-S-Trfase_C-like"/>
</dbReference>
<gene>
    <name evidence="4" type="ORF">Ao3042_11534</name>
</gene>
<dbReference type="Proteomes" id="UP000002812">
    <property type="component" value="Unassembled WGS sequence"/>
</dbReference>
<reference evidence="4 5" key="1">
    <citation type="journal article" date="2012" name="Eukaryot. Cell">
        <title>Draft genome sequence of Aspergillus oryzae strain 3.042.</title>
        <authorList>
            <person name="Zhao G."/>
            <person name="Yao Y."/>
            <person name="Qi W."/>
            <person name="Wang C."/>
            <person name="Hou L."/>
            <person name="Zeng B."/>
            <person name="Cao X."/>
        </authorList>
    </citation>
    <scope>NUCLEOTIDE SEQUENCE [LARGE SCALE GENOMIC DNA]</scope>
    <source>
        <strain evidence="4 5">3.042</strain>
    </source>
</reference>
<protein>
    <submittedName>
        <fullName evidence="4">Glutathione S-transferase</fullName>
    </submittedName>
</protein>
<evidence type="ECO:0000259" key="3">
    <source>
        <dbReference type="PROSITE" id="PS50405"/>
    </source>
</evidence>
<dbReference type="Gene3D" id="1.20.1050.10">
    <property type="match status" value="1"/>
</dbReference>
<evidence type="ECO:0000313" key="5">
    <source>
        <dbReference type="Proteomes" id="UP000002812"/>
    </source>
</evidence>
<dbReference type="Gene3D" id="3.40.30.10">
    <property type="entry name" value="Glutaredoxin"/>
    <property type="match status" value="1"/>
</dbReference>
<dbReference type="InterPro" id="IPR004046">
    <property type="entry name" value="GST_C"/>
</dbReference>
<dbReference type="InterPro" id="IPR004045">
    <property type="entry name" value="Glutathione_S-Trfase_N"/>
</dbReference>
<dbReference type="HOGENOM" id="CLU_011226_15_4_1"/>
<accession>I8ACK0</accession>
<comment type="caution">
    <text evidence="4">The sequence shown here is derived from an EMBL/GenBank/DDBJ whole genome shotgun (WGS) entry which is preliminary data.</text>
</comment>
<reference evidence="5" key="2">
    <citation type="submission" date="2012-06" db="EMBL/GenBank/DDBJ databases">
        <title>Comparative genomic analyses of Aspergillus oryzae 3.042 and A. oryzae RIB40 for soy-sauce fermentation.</title>
        <authorList>
            <person name="Zhao G."/>
            <person name="Hou L."/>
            <person name="Wang C."/>
            <person name="Cao X."/>
        </authorList>
    </citation>
    <scope>NUCLEOTIDE SEQUENCE [LARGE SCALE GENOMIC DNA]</scope>
    <source>
        <strain evidence="5">3.042</strain>
    </source>
</reference>
<dbReference type="CDD" id="cd03046">
    <property type="entry name" value="GST_N_GTT1_like"/>
    <property type="match status" value="1"/>
</dbReference>
<evidence type="ECO:0000259" key="2">
    <source>
        <dbReference type="PROSITE" id="PS50404"/>
    </source>
</evidence>
<feature type="domain" description="GST N-terminal" evidence="2">
    <location>
        <begin position="13"/>
        <end position="93"/>
    </location>
</feature>
<dbReference type="PROSITE" id="PS50405">
    <property type="entry name" value="GST_CTER"/>
    <property type="match status" value="1"/>
</dbReference>
<dbReference type="AlphaFoldDB" id="I8ACK0"/>
<feature type="domain" description="GST C-terminal" evidence="3">
    <location>
        <begin position="60"/>
        <end position="174"/>
    </location>
</feature>